<dbReference type="Gene3D" id="3.30.70.100">
    <property type="match status" value="1"/>
</dbReference>
<dbReference type="InterPro" id="IPR027256">
    <property type="entry name" value="P-typ_ATPase_IB"/>
</dbReference>
<evidence type="ECO:0000256" key="6">
    <source>
        <dbReference type="ARBA" id="ARBA00022741"/>
    </source>
</evidence>
<evidence type="ECO:0000256" key="2">
    <source>
        <dbReference type="ARBA" id="ARBA00006024"/>
    </source>
</evidence>
<reference evidence="13" key="1">
    <citation type="submission" date="2019-03" db="EMBL/GenBank/DDBJ databases">
        <title>Single cell metagenomics reveals metabolic interactions within the superorganism composed of flagellate Streblomastix strix and complex community of Bacteroidetes bacteria on its surface.</title>
        <authorList>
            <person name="Treitli S.C."/>
            <person name="Kolisko M."/>
            <person name="Husnik F."/>
            <person name="Keeling P."/>
            <person name="Hampl V."/>
        </authorList>
    </citation>
    <scope>NUCLEOTIDE SEQUENCE</scope>
    <source>
        <strain evidence="13">STM</strain>
    </source>
</reference>
<feature type="transmembrane region" description="Helical" evidence="11">
    <location>
        <begin position="79"/>
        <end position="98"/>
    </location>
</feature>
<evidence type="ECO:0000256" key="8">
    <source>
        <dbReference type="ARBA" id="ARBA00022967"/>
    </source>
</evidence>
<keyword evidence="6" id="KW-0547">Nucleotide-binding</keyword>
<dbReference type="InterPro" id="IPR023214">
    <property type="entry name" value="HAD_sf"/>
</dbReference>
<feature type="transmembrane region" description="Helical" evidence="11">
    <location>
        <begin position="104"/>
        <end position="122"/>
    </location>
</feature>
<dbReference type="NCBIfam" id="TIGR01494">
    <property type="entry name" value="ATPase_P-type"/>
    <property type="match status" value="1"/>
</dbReference>
<dbReference type="InterPro" id="IPR023299">
    <property type="entry name" value="ATPase_P-typ_cyto_dom_N"/>
</dbReference>
<dbReference type="PANTHER" id="PTHR43520:SF8">
    <property type="entry name" value="P-TYPE CU(+) TRANSPORTER"/>
    <property type="match status" value="1"/>
</dbReference>
<dbReference type="AlphaFoldDB" id="A0A5J4SDT2"/>
<dbReference type="SUPFAM" id="SSF55008">
    <property type="entry name" value="HMA, heavy metal-associated domain"/>
    <property type="match status" value="1"/>
</dbReference>
<dbReference type="PRINTS" id="PR00943">
    <property type="entry name" value="CUATPASE"/>
</dbReference>
<dbReference type="FunFam" id="2.70.150.10:FF:000020">
    <property type="entry name" value="Copper-exporting P-type ATPase A"/>
    <property type="match status" value="1"/>
</dbReference>
<feature type="transmembrane region" description="Helical" evidence="11">
    <location>
        <begin position="326"/>
        <end position="347"/>
    </location>
</feature>
<dbReference type="Gene3D" id="3.40.50.1000">
    <property type="entry name" value="HAD superfamily/HAD-like"/>
    <property type="match status" value="1"/>
</dbReference>
<dbReference type="InterPro" id="IPR001757">
    <property type="entry name" value="P_typ_ATPase"/>
</dbReference>
<comment type="subcellular location">
    <subcellularLocation>
        <location evidence="1">Cell membrane</location>
        <topology evidence="1">Multi-pass membrane protein</topology>
    </subcellularLocation>
</comment>
<evidence type="ECO:0000313" key="13">
    <source>
        <dbReference type="EMBL" id="KAA6343872.1"/>
    </source>
</evidence>
<feature type="transmembrane region" description="Helical" evidence="11">
    <location>
        <begin position="173"/>
        <end position="192"/>
    </location>
</feature>
<dbReference type="Gene3D" id="3.40.1110.10">
    <property type="entry name" value="Calcium-transporting ATPase, cytoplasmic domain N"/>
    <property type="match status" value="1"/>
</dbReference>
<keyword evidence="3" id="KW-1003">Cell membrane</keyword>
<feature type="transmembrane region" description="Helical" evidence="11">
    <location>
        <begin position="691"/>
        <end position="715"/>
    </location>
</feature>
<dbReference type="NCBIfam" id="TIGR01525">
    <property type="entry name" value="ATPase-IB_hvy"/>
    <property type="match status" value="1"/>
</dbReference>
<keyword evidence="8" id="KW-1278">Translocase</keyword>
<evidence type="ECO:0000256" key="9">
    <source>
        <dbReference type="ARBA" id="ARBA00022989"/>
    </source>
</evidence>
<name>A0A5J4SDT2_9ZZZZ</name>
<dbReference type="InterPro" id="IPR036412">
    <property type="entry name" value="HAD-like_sf"/>
</dbReference>
<keyword evidence="7" id="KW-0067">ATP-binding</keyword>
<protein>
    <submittedName>
        <fullName evidence="13">Copper-transporting ATPase PacS</fullName>
    </submittedName>
</protein>
<keyword evidence="9 11" id="KW-1133">Transmembrane helix</keyword>
<evidence type="ECO:0000256" key="1">
    <source>
        <dbReference type="ARBA" id="ARBA00004651"/>
    </source>
</evidence>
<dbReference type="InterPro" id="IPR036163">
    <property type="entry name" value="HMA_dom_sf"/>
</dbReference>
<evidence type="ECO:0000256" key="5">
    <source>
        <dbReference type="ARBA" id="ARBA00022723"/>
    </source>
</evidence>
<proteinExistence type="inferred from homology"/>
<dbReference type="Pfam" id="PF00122">
    <property type="entry name" value="E1-E2_ATPase"/>
    <property type="match status" value="1"/>
</dbReference>
<dbReference type="InterPro" id="IPR023298">
    <property type="entry name" value="ATPase_P-typ_TM_dom_sf"/>
</dbReference>
<evidence type="ECO:0000256" key="7">
    <source>
        <dbReference type="ARBA" id="ARBA00022840"/>
    </source>
</evidence>
<dbReference type="SUPFAM" id="SSF81665">
    <property type="entry name" value="Calcium ATPase, transmembrane domain M"/>
    <property type="match status" value="1"/>
</dbReference>
<gene>
    <name evidence="13" type="ORF">EZS27_008471</name>
</gene>
<evidence type="ECO:0000256" key="11">
    <source>
        <dbReference type="SAM" id="Phobius"/>
    </source>
</evidence>
<feature type="transmembrane region" description="Helical" evidence="11">
    <location>
        <begin position="143"/>
        <end position="161"/>
    </location>
</feature>
<dbReference type="GO" id="GO:0043682">
    <property type="term" value="F:P-type divalent copper transporter activity"/>
    <property type="evidence" value="ECO:0007669"/>
    <property type="project" value="TreeGrafter"/>
</dbReference>
<sequence length="720" mass="78419">MHCAGCAANIEKAVKRLQGITDVSVNLASAMLFVTYEPDRLSPEDIQKAVVAAGYDLIIEEDRKEERYAKEQQNQYKQLKRNVIGAWIVALPVLLLSMMFSEAYLANAFMLVLALSVLIIFGRSFHINAWKQAQLGQSSMDTLVALSTSVAFLFSVFNTFFPGFWYERGIEPHVYYEAAVVIIAFVLTGKLMEERAKSNTSSAIRKLMGLQPQTARVRRNETETDIPVEELQTNDRVVVRPGEQIPVDGNVVTGESYVDESMISGEPVPVSKRGGDRVLAGTINQRGSFVISATQVGSETVLARIIRMVREAQGSKAPVQRIVDKVTGIFVPVVLGITVLTFIVWMVAGGREYFFHAMLSAVSVLVIACPCALGLATPTALMAGIGKAANHHILIKDAVALEQMRKVNAVVLDKTGTLTEGHPVVTDYFRTDEQNPLFKSILLAGEMKSEHPLAEAVVAFLQAEGVSPVSLDGFESITGKGIQVQYANQVYWVGSRKLSDDFHAELPDILLRPSDDGSGIVYFGKENKLLAVITVADRIKPTSTEAVNQLKHQGIDVYMLTGDGERTAAVVAGRLGIEHYVADALPDDKQTFVRKLQSQGKVVAMVGDGINDSQALASADVSIALGKGTDIAMDVAMVTLMTSDLLLLPQAFKLSHQTVRLIYRNLFWAFVYNLTSIPIAAGLLFPFNGMLLNPMLASAAMAFSSVSVVLSSLSLERKKL</sequence>
<evidence type="ECO:0000256" key="4">
    <source>
        <dbReference type="ARBA" id="ARBA00022692"/>
    </source>
</evidence>
<keyword evidence="5" id="KW-0479">Metal-binding</keyword>
<dbReference type="InterPro" id="IPR006121">
    <property type="entry name" value="HMA_dom"/>
</dbReference>
<dbReference type="PROSITE" id="PS50846">
    <property type="entry name" value="HMA_2"/>
    <property type="match status" value="1"/>
</dbReference>
<evidence type="ECO:0000256" key="10">
    <source>
        <dbReference type="ARBA" id="ARBA00023136"/>
    </source>
</evidence>
<dbReference type="PANTHER" id="PTHR43520">
    <property type="entry name" value="ATP7, ISOFORM B"/>
    <property type="match status" value="1"/>
</dbReference>
<dbReference type="FunFam" id="3.30.70.100:FF:000001">
    <property type="entry name" value="ATPase copper transporting beta"/>
    <property type="match status" value="1"/>
</dbReference>
<feature type="transmembrane region" description="Helical" evidence="11">
    <location>
        <begin position="666"/>
        <end position="685"/>
    </location>
</feature>
<dbReference type="SUPFAM" id="SSF81653">
    <property type="entry name" value="Calcium ATPase, transduction domain A"/>
    <property type="match status" value="1"/>
</dbReference>
<organism evidence="13">
    <name type="scientific">termite gut metagenome</name>
    <dbReference type="NCBI Taxonomy" id="433724"/>
    <lineage>
        <taxon>unclassified sequences</taxon>
        <taxon>metagenomes</taxon>
        <taxon>organismal metagenomes</taxon>
    </lineage>
</organism>
<dbReference type="InterPro" id="IPR018303">
    <property type="entry name" value="ATPase_P-typ_P_site"/>
</dbReference>
<dbReference type="Gene3D" id="2.70.150.10">
    <property type="entry name" value="Calcium-transporting ATPase, cytoplasmic transduction domain A"/>
    <property type="match status" value="1"/>
</dbReference>
<dbReference type="InterPro" id="IPR008250">
    <property type="entry name" value="ATPase_P-typ_transduc_dom_A_sf"/>
</dbReference>
<dbReference type="SUPFAM" id="SSF56784">
    <property type="entry name" value="HAD-like"/>
    <property type="match status" value="1"/>
</dbReference>
<dbReference type="InterPro" id="IPR059000">
    <property type="entry name" value="ATPase_P-type_domA"/>
</dbReference>
<comment type="caution">
    <text evidence="13">The sequence shown here is derived from an EMBL/GenBank/DDBJ whole genome shotgun (WGS) entry which is preliminary data.</text>
</comment>
<dbReference type="NCBIfam" id="TIGR01511">
    <property type="entry name" value="ATPase-IB1_Cu"/>
    <property type="match status" value="1"/>
</dbReference>
<dbReference type="EMBL" id="SNRY01000247">
    <property type="protein sequence ID" value="KAA6343872.1"/>
    <property type="molecule type" value="Genomic_DNA"/>
</dbReference>
<feature type="domain" description="HMA" evidence="12">
    <location>
        <begin position="1"/>
        <end position="58"/>
    </location>
</feature>
<accession>A0A5J4SDT2</accession>
<feature type="transmembrane region" description="Helical" evidence="11">
    <location>
        <begin position="353"/>
        <end position="376"/>
    </location>
</feature>
<comment type="similarity">
    <text evidence="2">Belongs to the cation transport ATPase (P-type) (TC 3.A.3) family. Type IB subfamily.</text>
</comment>
<dbReference type="CDD" id="cd02094">
    <property type="entry name" value="P-type_ATPase_Cu-like"/>
    <property type="match status" value="1"/>
</dbReference>
<dbReference type="Pfam" id="PF00403">
    <property type="entry name" value="HMA"/>
    <property type="match status" value="1"/>
</dbReference>
<keyword evidence="4 11" id="KW-0812">Transmembrane</keyword>
<dbReference type="GO" id="GO:0005507">
    <property type="term" value="F:copper ion binding"/>
    <property type="evidence" value="ECO:0007669"/>
    <property type="project" value="TreeGrafter"/>
</dbReference>
<evidence type="ECO:0000256" key="3">
    <source>
        <dbReference type="ARBA" id="ARBA00022475"/>
    </source>
</evidence>
<dbReference type="PROSITE" id="PS00154">
    <property type="entry name" value="ATPASE_E1_E2"/>
    <property type="match status" value="1"/>
</dbReference>
<dbReference type="GO" id="GO:0055070">
    <property type="term" value="P:copper ion homeostasis"/>
    <property type="evidence" value="ECO:0007669"/>
    <property type="project" value="TreeGrafter"/>
</dbReference>
<dbReference type="PRINTS" id="PR00119">
    <property type="entry name" value="CATATPASE"/>
</dbReference>
<dbReference type="GO" id="GO:0005524">
    <property type="term" value="F:ATP binding"/>
    <property type="evidence" value="ECO:0007669"/>
    <property type="project" value="UniProtKB-KW"/>
</dbReference>
<dbReference type="CDD" id="cd00371">
    <property type="entry name" value="HMA"/>
    <property type="match status" value="1"/>
</dbReference>
<dbReference type="GO" id="GO:0005886">
    <property type="term" value="C:plasma membrane"/>
    <property type="evidence" value="ECO:0007669"/>
    <property type="project" value="UniProtKB-SubCell"/>
</dbReference>
<dbReference type="GO" id="GO:0016887">
    <property type="term" value="F:ATP hydrolysis activity"/>
    <property type="evidence" value="ECO:0007669"/>
    <property type="project" value="InterPro"/>
</dbReference>
<dbReference type="Pfam" id="PF00702">
    <property type="entry name" value="Hydrolase"/>
    <property type="match status" value="1"/>
</dbReference>
<keyword evidence="10 11" id="KW-0472">Membrane</keyword>
<evidence type="ECO:0000259" key="12">
    <source>
        <dbReference type="PROSITE" id="PS50846"/>
    </source>
</evidence>